<dbReference type="Gene3D" id="1.10.10.10">
    <property type="entry name" value="Winged helix-like DNA-binding domain superfamily/Winged helix DNA-binding domain"/>
    <property type="match status" value="1"/>
</dbReference>
<dbReference type="Pfam" id="PF13424">
    <property type="entry name" value="TPR_12"/>
    <property type="match status" value="1"/>
</dbReference>
<dbReference type="InterPro" id="IPR019734">
    <property type="entry name" value="TPR_rpt"/>
</dbReference>
<dbReference type="PANTHER" id="PTHR47691:SF3">
    <property type="entry name" value="HTH-TYPE TRANSCRIPTIONAL REGULATOR RV0890C-RELATED"/>
    <property type="match status" value="1"/>
</dbReference>
<dbReference type="InterPro" id="IPR011990">
    <property type="entry name" value="TPR-like_helical_dom_sf"/>
</dbReference>
<dbReference type="SMART" id="SM00028">
    <property type="entry name" value="TPR"/>
    <property type="match status" value="4"/>
</dbReference>
<dbReference type="GO" id="GO:0016301">
    <property type="term" value="F:kinase activity"/>
    <property type="evidence" value="ECO:0007669"/>
    <property type="project" value="UniProtKB-KW"/>
</dbReference>
<dbReference type="PRINTS" id="PR00038">
    <property type="entry name" value="HTHLUXR"/>
</dbReference>
<dbReference type="InterPro" id="IPR016032">
    <property type="entry name" value="Sig_transdc_resp-reg_C-effctor"/>
</dbReference>
<feature type="binding site" evidence="3">
    <location>
        <position position="55"/>
    </location>
    <ligand>
        <name>ATP</name>
        <dbReference type="ChEBI" id="CHEBI:30616"/>
    </ligand>
</feature>
<reference evidence="7 8" key="1">
    <citation type="submission" date="2024-10" db="EMBL/GenBank/DDBJ databases">
        <title>The Natural Products Discovery Center: Release of the First 8490 Sequenced Strains for Exploring Actinobacteria Biosynthetic Diversity.</title>
        <authorList>
            <person name="Kalkreuter E."/>
            <person name="Kautsar S.A."/>
            <person name="Yang D."/>
            <person name="Bader C.D."/>
            <person name="Teijaro C.N."/>
            <person name="Fluegel L."/>
            <person name="Davis C.M."/>
            <person name="Simpson J.R."/>
            <person name="Lauterbach L."/>
            <person name="Steele A.D."/>
            <person name="Gui C."/>
            <person name="Meng S."/>
            <person name="Li G."/>
            <person name="Viehrig K."/>
            <person name="Ye F."/>
            <person name="Su P."/>
            <person name="Kiefer A.F."/>
            <person name="Nichols A."/>
            <person name="Cepeda A.J."/>
            <person name="Yan W."/>
            <person name="Fan B."/>
            <person name="Jiang Y."/>
            <person name="Adhikari A."/>
            <person name="Zheng C.-J."/>
            <person name="Schuster L."/>
            <person name="Cowan T.M."/>
            <person name="Smanski M.J."/>
            <person name="Chevrette M.G."/>
            <person name="De Carvalho L.P.S."/>
            <person name="Shen B."/>
        </authorList>
    </citation>
    <scope>NUCLEOTIDE SEQUENCE [LARGE SCALE GENOMIC DNA]</scope>
    <source>
        <strain evidence="7 8">NPDC002593</strain>
    </source>
</reference>
<dbReference type="InterPro" id="IPR008271">
    <property type="entry name" value="Ser/Thr_kinase_AS"/>
</dbReference>
<comment type="caution">
    <text evidence="7">The sequence shown here is derived from an EMBL/GenBank/DDBJ whole genome shotgun (WGS) entry which is preliminary data.</text>
</comment>
<dbReference type="Pfam" id="PF00069">
    <property type="entry name" value="Pkinase"/>
    <property type="match status" value="1"/>
</dbReference>
<dbReference type="PRINTS" id="PR00364">
    <property type="entry name" value="DISEASERSIST"/>
</dbReference>
<dbReference type="InterPro" id="IPR017441">
    <property type="entry name" value="Protein_kinase_ATP_BS"/>
</dbReference>
<dbReference type="Gene3D" id="1.10.510.10">
    <property type="entry name" value="Transferase(Phosphotransferase) domain 1"/>
    <property type="match status" value="1"/>
</dbReference>
<dbReference type="Gene3D" id="3.40.50.300">
    <property type="entry name" value="P-loop containing nucleotide triphosphate hydrolases"/>
    <property type="match status" value="1"/>
</dbReference>
<dbReference type="PROSITE" id="PS50011">
    <property type="entry name" value="PROTEIN_KINASE_DOM"/>
    <property type="match status" value="1"/>
</dbReference>
<dbReference type="InterPro" id="IPR011009">
    <property type="entry name" value="Kinase-like_dom_sf"/>
</dbReference>
<evidence type="ECO:0000313" key="7">
    <source>
        <dbReference type="EMBL" id="MFF3573357.1"/>
    </source>
</evidence>
<evidence type="ECO:0000259" key="5">
    <source>
        <dbReference type="PROSITE" id="PS50011"/>
    </source>
</evidence>
<dbReference type="Gene3D" id="1.25.40.10">
    <property type="entry name" value="Tetratricopeptide repeat domain"/>
    <property type="match status" value="1"/>
</dbReference>
<dbReference type="SMART" id="SM00220">
    <property type="entry name" value="S_TKc"/>
    <property type="match status" value="1"/>
</dbReference>
<feature type="domain" description="HTH luxR-type" evidence="6">
    <location>
        <begin position="1023"/>
        <end position="1088"/>
    </location>
</feature>
<dbReference type="InterPro" id="IPR036388">
    <property type="entry name" value="WH-like_DNA-bd_sf"/>
</dbReference>
<dbReference type="SUPFAM" id="SSF48452">
    <property type="entry name" value="TPR-like"/>
    <property type="match status" value="1"/>
</dbReference>
<dbReference type="CDD" id="cd14014">
    <property type="entry name" value="STKc_PknB_like"/>
    <property type="match status" value="1"/>
</dbReference>
<dbReference type="PROSITE" id="PS00108">
    <property type="entry name" value="PROTEIN_KINASE_ST"/>
    <property type="match status" value="1"/>
</dbReference>
<dbReference type="EMBL" id="JBIAQY010000018">
    <property type="protein sequence ID" value="MFF3573357.1"/>
    <property type="molecule type" value="Genomic_DNA"/>
</dbReference>
<evidence type="ECO:0000259" key="6">
    <source>
        <dbReference type="PROSITE" id="PS50043"/>
    </source>
</evidence>
<dbReference type="InterPro" id="IPR027417">
    <property type="entry name" value="P-loop_NTPase"/>
</dbReference>
<dbReference type="InterPro" id="IPR058852">
    <property type="entry name" value="HTH_77"/>
</dbReference>
<evidence type="ECO:0000256" key="3">
    <source>
        <dbReference type="PROSITE-ProRule" id="PRU10141"/>
    </source>
</evidence>
<dbReference type="RefSeq" id="WP_387406369.1">
    <property type="nucleotide sequence ID" value="NZ_JBIAQY010000018.1"/>
</dbReference>
<keyword evidence="7" id="KW-0418">Kinase</keyword>
<dbReference type="PANTHER" id="PTHR47691">
    <property type="entry name" value="REGULATOR-RELATED"/>
    <property type="match status" value="1"/>
</dbReference>
<proteinExistence type="predicted"/>
<dbReference type="Proteomes" id="UP001601992">
    <property type="component" value="Unassembled WGS sequence"/>
</dbReference>
<dbReference type="SMART" id="SM00421">
    <property type="entry name" value="HTH_LUXR"/>
    <property type="match status" value="1"/>
</dbReference>
<gene>
    <name evidence="7" type="ORF">ACFYXQ_36910</name>
</gene>
<evidence type="ECO:0000256" key="2">
    <source>
        <dbReference type="ARBA" id="ARBA00022840"/>
    </source>
</evidence>
<evidence type="ECO:0000313" key="8">
    <source>
        <dbReference type="Proteomes" id="UP001601992"/>
    </source>
</evidence>
<dbReference type="SUPFAM" id="SSF52540">
    <property type="entry name" value="P-loop containing nucleoside triphosphate hydrolases"/>
    <property type="match status" value="1"/>
</dbReference>
<feature type="region of interest" description="Disordered" evidence="4">
    <location>
        <begin position="303"/>
        <end position="328"/>
    </location>
</feature>
<feature type="domain" description="Protein kinase" evidence="5">
    <location>
        <begin position="26"/>
        <end position="291"/>
    </location>
</feature>
<keyword evidence="1 3" id="KW-0547">Nucleotide-binding</keyword>
<dbReference type="PROSITE" id="PS00107">
    <property type="entry name" value="PROTEIN_KINASE_ATP"/>
    <property type="match status" value="1"/>
</dbReference>
<protein>
    <submittedName>
        <fullName evidence="7">Protein kinase</fullName>
    </submittedName>
</protein>
<dbReference type="PROSITE" id="PS50043">
    <property type="entry name" value="HTH_LUXR_2"/>
    <property type="match status" value="1"/>
</dbReference>
<dbReference type="InterPro" id="IPR000719">
    <property type="entry name" value="Prot_kinase_dom"/>
</dbReference>
<name>A0ABW6SAT0_9NOCA</name>
<keyword evidence="8" id="KW-1185">Reference proteome</keyword>
<organism evidence="7 8">
    <name type="scientific">Nocardia jiangxiensis</name>
    <dbReference type="NCBI Taxonomy" id="282685"/>
    <lineage>
        <taxon>Bacteria</taxon>
        <taxon>Bacillati</taxon>
        <taxon>Actinomycetota</taxon>
        <taxon>Actinomycetes</taxon>
        <taxon>Mycobacteriales</taxon>
        <taxon>Nocardiaceae</taxon>
        <taxon>Nocardia</taxon>
    </lineage>
</organism>
<evidence type="ECO:0000256" key="1">
    <source>
        <dbReference type="ARBA" id="ARBA00022741"/>
    </source>
</evidence>
<accession>A0ABW6SAT0</accession>
<dbReference type="Pfam" id="PF00196">
    <property type="entry name" value="GerE"/>
    <property type="match status" value="1"/>
</dbReference>
<sequence>MVDDDPLRTRRDVSMPVAVDLGASGFEDAEEIGRGGFGVVYRCTQVALDRTVAVKVLTGKLGEDDQARFFREQRAMGRLTGHPNIVTVLQVGVTASGRPYLVMPYHPLDSLDAWIRRQGAIPAETVLSVGVKIAGALESAHRLGIVHRDVKPGNILLTDYGEPALTDFGIARIAGGFETATGILTASPAFTAPEVLGGDAPTPAADVYGLGATLLCALTGHAAFERRSSEQVVAQFLRITSRSVPDLRESGIPDDLSAVVESAMNREPRKRPSAVEVGEALRQVQRHHGYRVDEMAVHGKAVAAPGPRDHTPPMRDHTPPRAAGNRASTGQLPLELTSFVGRRAETSEIKNLLSVSRLVTLAGIGGVGKTRLALRAASNARRDFADGVWVIELADVHDPALLVDVVAAGMGLRDDSAQPMLEVLLEFLRSRDVLLVVDNGEQVVEALANLVETLLSASPGLWILATSREPLGIAGEAVLRVSPLTVPSPDGEPTLRGLPKYDAVTLFADRAAAAVPGFEVTENNKTAVAAICSRLDGLPLAIELAAARMRTMSPEQILARLTDRYALLTRASRTAPQRQQTLRWCIDWSYQLCTPDEQRLWARLSVFAGGFELDAAEQVCGADPAPESMLDALSSLIDKSIVIREEPDDAVRFRMLETVRAYGREQLQQTGEFQDLCRRHLDWYQRLALDAEAGWISDRQRDWLARLEREQPNFREALEFSMSDGSAASAEAGLRIATALWMLWSFRGLFGEGRRWFDRALAHPTARSVPDRIRALYANTIMAAAQRDFQSAAALLKQGRTLAEQDRSPMNEALLDYAEGSLALFRDEPARAVSFFERAVEVFSSNRRGHLHIAALMLLGWAHALQGDARRALEYHEQVLSITEACGESLFRSSALWGLGIAVWQQGERSHAQQLLRESLRVNQRMRSPVVAALDLEALAWTVADGDGERAAVLMGAAESLLRSSSGVSTSFPELSHFRDGCEHAVRRALGDRRFDAAFQRGRVMEMNAAAAYALGEPPTAGPRSAELTLTKRELQVADLVAQGLTNKQIAAKLVISQRTAEGHVEHILVKLGFTSRAQIAVWIVDQAKQDQRT</sequence>
<dbReference type="SUPFAM" id="SSF46894">
    <property type="entry name" value="C-terminal effector domain of the bipartite response regulators"/>
    <property type="match status" value="1"/>
</dbReference>
<evidence type="ECO:0000256" key="4">
    <source>
        <dbReference type="SAM" id="MobiDB-lite"/>
    </source>
</evidence>
<keyword evidence="2 3" id="KW-0067">ATP-binding</keyword>
<dbReference type="CDD" id="cd06170">
    <property type="entry name" value="LuxR_C_like"/>
    <property type="match status" value="1"/>
</dbReference>
<dbReference type="SUPFAM" id="SSF56112">
    <property type="entry name" value="Protein kinase-like (PK-like)"/>
    <property type="match status" value="1"/>
</dbReference>
<dbReference type="Pfam" id="PF25872">
    <property type="entry name" value="HTH_77"/>
    <property type="match status" value="1"/>
</dbReference>
<feature type="compositionally biased region" description="Basic and acidic residues" evidence="4">
    <location>
        <begin position="307"/>
        <end position="319"/>
    </location>
</feature>
<dbReference type="InterPro" id="IPR000792">
    <property type="entry name" value="Tscrpt_reg_LuxR_C"/>
</dbReference>
<dbReference type="Gene3D" id="3.30.200.20">
    <property type="entry name" value="Phosphorylase Kinase, domain 1"/>
    <property type="match status" value="1"/>
</dbReference>
<keyword evidence="7" id="KW-0808">Transferase</keyword>